<evidence type="ECO:0000259" key="2">
    <source>
        <dbReference type="PROSITE" id="PS50263"/>
    </source>
</evidence>
<proteinExistence type="predicted"/>
<dbReference type="GeneID" id="100210236"/>
<gene>
    <name evidence="4" type="primary">LOC100210236</name>
</gene>
<accession>A0ABM4DLN2</accession>
<dbReference type="Pfam" id="PF00795">
    <property type="entry name" value="CN_hydrolase"/>
    <property type="match status" value="1"/>
</dbReference>
<name>A0ABM4DLN2_HYDVU</name>
<dbReference type="InterPro" id="IPR045254">
    <property type="entry name" value="Nit1/2_C-N_Hydrolase"/>
</dbReference>
<dbReference type="PROSITE" id="PS50263">
    <property type="entry name" value="CN_HYDROLASE"/>
    <property type="match status" value="1"/>
</dbReference>
<evidence type="ECO:0000313" key="3">
    <source>
        <dbReference type="Proteomes" id="UP001652625"/>
    </source>
</evidence>
<keyword evidence="3" id="KW-1185">Reference proteome</keyword>
<dbReference type="PANTHER" id="PTHR23088">
    <property type="entry name" value="NITRILASE-RELATED"/>
    <property type="match status" value="1"/>
</dbReference>
<reference evidence="4" key="1">
    <citation type="submission" date="2025-08" db="UniProtKB">
        <authorList>
            <consortium name="RefSeq"/>
        </authorList>
    </citation>
    <scope>IDENTIFICATION</scope>
</reference>
<dbReference type="RefSeq" id="XP_065675431.1">
    <property type="nucleotide sequence ID" value="XM_065819359.1"/>
</dbReference>
<dbReference type="SUPFAM" id="SSF56317">
    <property type="entry name" value="Carbon-nitrogen hydrolase"/>
    <property type="match status" value="1"/>
</dbReference>
<dbReference type="InterPro" id="IPR003010">
    <property type="entry name" value="C-N_Hydrolase"/>
</dbReference>
<keyword evidence="1" id="KW-0378">Hydrolase</keyword>
<protein>
    <submittedName>
        <fullName evidence="4">Nitrilase and fragile histidine triad fusion protein NitFhit</fullName>
    </submittedName>
</protein>
<organism evidence="3 4">
    <name type="scientific">Hydra vulgaris</name>
    <name type="common">Hydra</name>
    <name type="synonym">Hydra attenuata</name>
    <dbReference type="NCBI Taxonomy" id="6087"/>
    <lineage>
        <taxon>Eukaryota</taxon>
        <taxon>Metazoa</taxon>
        <taxon>Cnidaria</taxon>
        <taxon>Hydrozoa</taxon>
        <taxon>Hydroidolina</taxon>
        <taxon>Anthoathecata</taxon>
        <taxon>Aplanulata</taxon>
        <taxon>Hydridae</taxon>
        <taxon>Hydra</taxon>
    </lineage>
</organism>
<sequence>MLCKASVQSVLFKIMFGNISTCLSKQRVAICQMNSTGDKERNTRICTELINKAYDEEAKIVFLPECFDYIAENKTDSVKMAESLEGNTIKHYKNLAKEKSLWLSMGGFHEKCCTSDSFIYNSHIIINANGELVSVYRKVHLFDVDIPGTVLKESSYVTSGKIIEKPVDTPVGKIGLLCCYDLRFPEISIVNRQLGAQILTFPSAFTFTTGLAHWHILLRARAIENQCYVIAAAQTGKHNEKRTSYGHALVVDPWGKIVAECEKENDICIASIDLSLVDSIRESMPVFEHRRYDLYNNPLKDLK</sequence>
<feature type="domain" description="CN hydrolase" evidence="2">
    <location>
        <begin position="26"/>
        <end position="274"/>
    </location>
</feature>
<dbReference type="InterPro" id="IPR036526">
    <property type="entry name" value="C-N_Hydrolase_sf"/>
</dbReference>
<dbReference type="Gene3D" id="3.60.110.10">
    <property type="entry name" value="Carbon-nitrogen hydrolase"/>
    <property type="match status" value="1"/>
</dbReference>
<evidence type="ECO:0000256" key="1">
    <source>
        <dbReference type="ARBA" id="ARBA00022801"/>
    </source>
</evidence>
<dbReference type="CDD" id="cd07572">
    <property type="entry name" value="nit"/>
    <property type="match status" value="1"/>
</dbReference>
<dbReference type="Proteomes" id="UP001652625">
    <property type="component" value="Chromosome 15"/>
</dbReference>
<evidence type="ECO:0000313" key="4">
    <source>
        <dbReference type="RefSeq" id="XP_065675431.1"/>
    </source>
</evidence>
<dbReference type="PANTHER" id="PTHR23088:SF27">
    <property type="entry name" value="DEAMINATED GLUTATHIONE AMIDASE"/>
    <property type="match status" value="1"/>
</dbReference>